<organism evidence="2 3">
    <name type="scientific">Vitis vinifera</name>
    <name type="common">Grape</name>
    <dbReference type="NCBI Taxonomy" id="29760"/>
    <lineage>
        <taxon>Eukaryota</taxon>
        <taxon>Viridiplantae</taxon>
        <taxon>Streptophyta</taxon>
        <taxon>Embryophyta</taxon>
        <taxon>Tracheophyta</taxon>
        <taxon>Spermatophyta</taxon>
        <taxon>Magnoliopsida</taxon>
        <taxon>eudicotyledons</taxon>
        <taxon>Gunneridae</taxon>
        <taxon>Pentapetalae</taxon>
        <taxon>rosids</taxon>
        <taxon>Vitales</taxon>
        <taxon>Vitaceae</taxon>
        <taxon>Viteae</taxon>
        <taxon>Vitis</taxon>
    </lineage>
</organism>
<feature type="region of interest" description="Disordered" evidence="1">
    <location>
        <begin position="34"/>
        <end position="74"/>
    </location>
</feature>
<evidence type="ECO:0000313" key="3">
    <source>
        <dbReference type="Proteomes" id="UP000288805"/>
    </source>
</evidence>
<dbReference type="EMBL" id="QGNW01000295">
    <property type="protein sequence ID" value="RVW78469.1"/>
    <property type="molecule type" value="Genomic_DNA"/>
</dbReference>
<evidence type="ECO:0000256" key="1">
    <source>
        <dbReference type="SAM" id="MobiDB-lite"/>
    </source>
</evidence>
<dbReference type="AlphaFoldDB" id="A0A438H237"/>
<gene>
    <name evidence="2" type="ORF">CK203_050429</name>
</gene>
<reference evidence="2 3" key="1">
    <citation type="journal article" date="2018" name="PLoS Genet.">
        <title>Population sequencing reveals clonal diversity and ancestral inbreeding in the grapevine cultivar Chardonnay.</title>
        <authorList>
            <person name="Roach M.J."/>
            <person name="Johnson D.L."/>
            <person name="Bohlmann J."/>
            <person name="van Vuuren H.J."/>
            <person name="Jones S.J."/>
            <person name="Pretorius I.S."/>
            <person name="Schmidt S.A."/>
            <person name="Borneman A.R."/>
        </authorList>
    </citation>
    <scope>NUCLEOTIDE SEQUENCE [LARGE SCALE GENOMIC DNA]</scope>
    <source>
        <strain evidence="3">cv. Chardonnay</strain>
        <tissue evidence="2">Leaf</tissue>
    </source>
</reference>
<protein>
    <submittedName>
        <fullName evidence="2">Uncharacterized protein</fullName>
    </submittedName>
</protein>
<dbReference type="Proteomes" id="UP000288805">
    <property type="component" value="Unassembled WGS sequence"/>
</dbReference>
<proteinExistence type="predicted"/>
<evidence type="ECO:0000313" key="2">
    <source>
        <dbReference type="EMBL" id="RVW78469.1"/>
    </source>
</evidence>
<sequence>MASASGVGDANISTRLRPRLKTSLKGDLVVATSQPDFKEKESNVEDDNEIEGYQSSLDGSGENFNFNDDYNDDT</sequence>
<comment type="caution">
    <text evidence="2">The sequence shown here is derived from an EMBL/GenBank/DDBJ whole genome shotgun (WGS) entry which is preliminary data.</text>
</comment>
<accession>A0A438H237</accession>
<name>A0A438H237_VITVI</name>